<dbReference type="InterPro" id="IPR040463">
    <property type="entry name" value="BAP29/BAP31_N"/>
</dbReference>
<accession>A0A7S0RNU5</accession>
<name>A0A7S0RNU5_9CHLO</name>
<feature type="transmembrane region" description="Helical" evidence="1">
    <location>
        <begin position="46"/>
        <end position="68"/>
    </location>
</feature>
<dbReference type="EMBL" id="HBFA01032454">
    <property type="protein sequence ID" value="CAD8683332.1"/>
    <property type="molecule type" value="Transcribed_RNA"/>
</dbReference>
<keyword evidence="1" id="KW-1133">Transmembrane helix</keyword>
<evidence type="ECO:0000256" key="1">
    <source>
        <dbReference type="SAM" id="Phobius"/>
    </source>
</evidence>
<dbReference type="AlphaFoldDB" id="A0A7S0RNU5"/>
<feature type="transmembrane region" description="Helical" evidence="1">
    <location>
        <begin position="99"/>
        <end position="116"/>
    </location>
</feature>
<gene>
    <name evidence="3" type="ORF">POBO1169_LOCUS16326</name>
</gene>
<evidence type="ECO:0000313" key="3">
    <source>
        <dbReference type="EMBL" id="CAD8683332.1"/>
    </source>
</evidence>
<proteinExistence type="predicted"/>
<protein>
    <recommendedName>
        <fullName evidence="2">BAP29/BAP31 transmembrane domain-containing protein</fullName>
    </recommendedName>
</protein>
<feature type="domain" description="BAP29/BAP31 transmembrane" evidence="2">
    <location>
        <begin position="7"/>
        <end position="130"/>
    </location>
</feature>
<dbReference type="Pfam" id="PF05529">
    <property type="entry name" value="Bap31"/>
    <property type="match status" value="1"/>
</dbReference>
<organism evidence="3">
    <name type="scientific">Pyramimonas obovata</name>
    <dbReference type="NCBI Taxonomy" id="1411642"/>
    <lineage>
        <taxon>Eukaryota</taxon>
        <taxon>Viridiplantae</taxon>
        <taxon>Chlorophyta</taxon>
        <taxon>Pyramimonadophyceae</taxon>
        <taxon>Pyramimonadales</taxon>
        <taxon>Pyramimonadaceae</taxon>
        <taxon>Pyramimonas</taxon>
        <taxon>Pyramimonas incertae sedis</taxon>
    </lineage>
</organism>
<keyword evidence="1" id="KW-0812">Transmembrane</keyword>
<reference evidence="3" key="1">
    <citation type="submission" date="2021-01" db="EMBL/GenBank/DDBJ databases">
        <authorList>
            <person name="Corre E."/>
            <person name="Pelletier E."/>
            <person name="Niang G."/>
            <person name="Scheremetjew M."/>
            <person name="Finn R."/>
            <person name="Kale V."/>
            <person name="Holt S."/>
            <person name="Cochrane G."/>
            <person name="Meng A."/>
            <person name="Brown T."/>
            <person name="Cohen L."/>
        </authorList>
    </citation>
    <scope>NUCLEOTIDE SEQUENCE</scope>
    <source>
        <strain evidence="3">CCMP722</strain>
    </source>
</reference>
<feature type="transmembrane region" description="Helical" evidence="1">
    <location>
        <begin position="6"/>
        <end position="26"/>
    </location>
</feature>
<sequence>MGGWGLVVHFMLPVPLFLCALVAAPLPRHMSEQACRLADKILSLHIADTPIVKILMGVSFVLFLGTLFDVMRPPNINNKGDANTEANSRAKRLRSERNFWIATFVASLWIMLYVVYKLRKKLIEVEKELELKKKELAAKSQ</sequence>
<keyword evidence="1" id="KW-0472">Membrane</keyword>
<evidence type="ECO:0000259" key="2">
    <source>
        <dbReference type="Pfam" id="PF05529"/>
    </source>
</evidence>